<dbReference type="CDD" id="cd02440">
    <property type="entry name" value="AdoMet_MTases"/>
    <property type="match status" value="1"/>
</dbReference>
<accession>A0ABX1QI37</accession>
<dbReference type="Pfam" id="PF08484">
    <property type="entry name" value="Methyltransf_14"/>
    <property type="match status" value="1"/>
</dbReference>
<evidence type="ECO:0000259" key="2">
    <source>
        <dbReference type="Pfam" id="PF08484"/>
    </source>
</evidence>
<keyword evidence="3" id="KW-0489">Methyltransferase</keyword>
<evidence type="ECO:0000313" key="4">
    <source>
        <dbReference type="Proteomes" id="UP000648984"/>
    </source>
</evidence>
<dbReference type="Gene3D" id="3.40.50.150">
    <property type="entry name" value="Vaccinia Virus protein VP39"/>
    <property type="match status" value="1"/>
</dbReference>
<dbReference type="Gene3D" id="6.20.50.110">
    <property type="entry name" value="Methyltransferase, zinc-binding domain"/>
    <property type="match status" value="1"/>
</dbReference>
<name>A0ABX1QI37_9RHOO</name>
<dbReference type="InterPro" id="IPR029063">
    <property type="entry name" value="SAM-dependent_MTases_sf"/>
</dbReference>
<dbReference type="GO" id="GO:0008168">
    <property type="term" value="F:methyltransferase activity"/>
    <property type="evidence" value="ECO:0007669"/>
    <property type="project" value="UniProtKB-KW"/>
</dbReference>
<dbReference type="Pfam" id="PF13489">
    <property type="entry name" value="Methyltransf_23"/>
    <property type="match status" value="1"/>
</dbReference>
<feature type="domain" description="Methyltransferase putative zinc binding" evidence="1">
    <location>
        <begin position="2"/>
        <end position="56"/>
    </location>
</feature>
<comment type="caution">
    <text evidence="3">The sequence shown here is derived from an EMBL/GenBank/DDBJ whole genome shotgun (WGS) entry which is preliminary data.</text>
</comment>
<dbReference type="InterPro" id="IPR038576">
    <property type="entry name" value="Methyltransf_Zn-bd_dom_put_sf"/>
</dbReference>
<reference evidence="3 4" key="1">
    <citation type="submission" date="2019-12" db="EMBL/GenBank/DDBJ databases">
        <title>Comparative genomics gives insights into the taxonomy of the Azoarcus-Aromatoleum group and reveals separate origins of nif in the plant-associated Azoarcus and non-plant-associated Aromatoleum sub-groups.</title>
        <authorList>
            <person name="Lafos M."/>
            <person name="Maluk M."/>
            <person name="Batista M."/>
            <person name="Junghare M."/>
            <person name="Carmona M."/>
            <person name="Faoro H."/>
            <person name="Cruz L.M."/>
            <person name="Battistoni F."/>
            <person name="De Souza E."/>
            <person name="Pedrosa F."/>
            <person name="Chen W.-M."/>
            <person name="Poole P.S."/>
            <person name="Dixon R.A."/>
            <person name="James E.K."/>
        </authorList>
    </citation>
    <scope>NUCLEOTIDE SEQUENCE [LARGE SCALE GENOMIC DNA]</scope>
    <source>
        <strain evidence="3 4">22Lin</strain>
    </source>
</reference>
<keyword evidence="3" id="KW-0808">Transferase</keyword>
<dbReference type="SUPFAM" id="SSF53335">
    <property type="entry name" value="S-adenosyl-L-methionine-dependent methyltransferases"/>
    <property type="match status" value="1"/>
</dbReference>
<dbReference type="Gene3D" id="3.40.50.720">
    <property type="entry name" value="NAD(P)-binding Rossmann-like Domain"/>
    <property type="match status" value="1"/>
</dbReference>
<sequence>MLEPVLDLGMQAFTGVFPRRPDMALRRGRLQLVKCTGTRSCGLVQLGDEFDPGDLYGAHYGYRSGLNPTMVAHLRSKVAAVLAQAAPSDERVVLDIGANDGTTLSCYPQQGHTLIGMDPSAEKFRNFYPGHVRLVSDFFTARAFLAASHGRRADIVTSIAMFYDLPAPQEFVGQIRDVLAPNGTWTCEQSYLPLMLEHNAYDTVCHEHLEYYALRQVDWLVERAGLKLIDAELNDVNGGSFSFTAVHSDDVRQPSARLDQLRRDEALLGLDDLAVYRQFSARVEESREALRNFLTEARTAGKTVAGLGASTKGNVLLQYCGIGPDLLPVIGEVNPDKYGCFTPGTGISIVPQDEVLATAPDYLLVLPWHFRDFLVKRGNWGKSRLVFPLPHLEIV</sequence>
<dbReference type="Pfam" id="PF08421">
    <property type="entry name" value="Methyltransf_13"/>
    <property type="match status" value="1"/>
</dbReference>
<evidence type="ECO:0000259" key="1">
    <source>
        <dbReference type="Pfam" id="PF08421"/>
    </source>
</evidence>
<dbReference type="Proteomes" id="UP000648984">
    <property type="component" value="Unassembled WGS sequence"/>
</dbReference>
<gene>
    <name evidence="3" type="ORF">GPA25_21170</name>
</gene>
<protein>
    <submittedName>
        <fullName evidence="3">Methyltransferase domain-containing protein</fullName>
    </submittedName>
</protein>
<dbReference type="InterPro" id="IPR013691">
    <property type="entry name" value="MeTrfase_14"/>
</dbReference>
<dbReference type="InterPro" id="IPR013630">
    <property type="entry name" value="Methyltransf_Zn-bd_dom_put"/>
</dbReference>
<evidence type="ECO:0000313" key="3">
    <source>
        <dbReference type="EMBL" id="NMG77270.1"/>
    </source>
</evidence>
<keyword evidence="4" id="KW-1185">Reference proteome</keyword>
<feature type="domain" description="C-methyltransferase" evidence="2">
    <location>
        <begin position="236"/>
        <end position="390"/>
    </location>
</feature>
<dbReference type="GO" id="GO:0032259">
    <property type="term" value="P:methylation"/>
    <property type="evidence" value="ECO:0007669"/>
    <property type="project" value="UniProtKB-KW"/>
</dbReference>
<dbReference type="Gene3D" id="6.10.250.3100">
    <property type="match status" value="1"/>
</dbReference>
<dbReference type="EMBL" id="WTVQ01000056">
    <property type="protein sequence ID" value="NMG77270.1"/>
    <property type="molecule type" value="Genomic_DNA"/>
</dbReference>
<proteinExistence type="predicted"/>
<organism evidence="3 4">
    <name type="scientific">Aromatoleum diolicum</name>
    <dbReference type="NCBI Taxonomy" id="75796"/>
    <lineage>
        <taxon>Bacteria</taxon>
        <taxon>Pseudomonadati</taxon>
        <taxon>Pseudomonadota</taxon>
        <taxon>Betaproteobacteria</taxon>
        <taxon>Rhodocyclales</taxon>
        <taxon>Rhodocyclaceae</taxon>
        <taxon>Aromatoleum</taxon>
    </lineage>
</organism>